<keyword evidence="4" id="KW-1185">Reference proteome</keyword>
<evidence type="ECO:0000259" key="2">
    <source>
        <dbReference type="Pfam" id="PF03109"/>
    </source>
</evidence>
<evidence type="ECO:0000313" key="3">
    <source>
        <dbReference type="EMBL" id="CAG8604567.1"/>
    </source>
</evidence>
<dbReference type="SUPFAM" id="SSF56112">
    <property type="entry name" value="Protein kinase-like (PK-like)"/>
    <property type="match status" value="1"/>
</dbReference>
<feature type="domain" description="ABC1 atypical kinase-like" evidence="2">
    <location>
        <begin position="110"/>
        <end position="341"/>
    </location>
</feature>
<dbReference type="InterPro" id="IPR045307">
    <property type="entry name" value="ADCK1_dom"/>
</dbReference>
<protein>
    <submittedName>
        <fullName evidence="3">13098_t:CDS:1</fullName>
    </submittedName>
</protein>
<dbReference type="PANTHER" id="PTHR43173">
    <property type="entry name" value="ABC1 FAMILY PROTEIN"/>
    <property type="match status" value="1"/>
</dbReference>
<name>A0A9N9GEH0_FUNMO</name>
<accession>A0A9N9GEH0</accession>
<dbReference type="EMBL" id="CAJVPP010002571">
    <property type="protein sequence ID" value="CAG8604567.1"/>
    <property type="molecule type" value="Genomic_DNA"/>
</dbReference>
<comment type="caution">
    <text evidence="3">The sequence shown here is derived from an EMBL/GenBank/DDBJ whole genome shotgun (WGS) entry which is preliminary data.</text>
</comment>
<evidence type="ECO:0000313" key="4">
    <source>
        <dbReference type="Proteomes" id="UP000789375"/>
    </source>
</evidence>
<dbReference type="PANTHER" id="PTHR43173:SF37">
    <property type="entry name" value="ABC1 FAMILY PROTEIN C10F6.14C"/>
    <property type="match status" value="1"/>
</dbReference>
<evidence type="ECO:0000256" key="1">
    <source>
        <dbReference type="ARBA" id="ARBA00009670"/>
    </source>
</evidence>
<reference evidence="3" key="1">
    <citation type="submission" date="2021-06" db="EMBL/GenBank/DDBJ databases">
        <authorList>
            <person name="Kallberg Y."/>
            <person name="Tangrot J."/>
            <person name="Rosling A."/>
        </authorList>
    </citation>
    <scope>NUCLEOTIDE SEQUENCE</scope>
    <source>
        <strain evidence="3">87-6 pot B 2015</strain>
    </source>
</reference>
<sequence length="550" mass="63735">MSYMRKIPVRTITFLTSTIVGIYLIDDKYNARTLQRNGLTVWNGLCIGLDYKINFRPGKGDKIDDLHERVAQRILRVCKSNGGLYIKLGQAIQVQSAILPPAYQRTFKTMYDDAPAVDFDQVIKIFHNDFNCHPDDMFDDFERTAIASASVAQVHRAKLKDGTPVAVKVQKPDIGKQMNWDLMAYKMLMHVYEYVFDLPLTWTAETQDKHLRAEVDFINEGKNSEKAKMHFESIRSLRDQVYVPNVFWDFTSSRVLTCEWIDGVKVTDKEGLERHIFLTGFVHADPHPGNVFVRPHPKRPKNYQIVLIDHGLYVEESVVFRHQYCLFWKSLFMMDTDMINQICHEWGINEPELFASATLMKPYKQKTALHIASNQRMSIQDAYKLQMVLKERIKKFLSNTELIPRELIFVGRNMNIVRSLNRELGSPVNRINVMGTWAVKGLGSDWSNWGGNAKTFDEKHRQLIDKGSNFSGFFGQLAFILQSRYNYWLFRGTLLMISIGFYLTKIRESIGSWIYGRGDSRGFEEILDDRMKQTIEENLGIVLDQNVFEG</sequence>
<comment type="similarity">
    <text evidence="1">Belongs to the protein kinase superfamily. ADCK protein kinase family.</text>
</comment>
<proteinExistence type="inferred from homology"/>
<dbReference type="InterPro" id="IPR051130">
    <property type="entry name" value="Mito_struct-func_regulator"/>
</dbReference>
<dbReference type="CDD" id="cd13969">
    <property type="entry name" value="ADCK1-like"/>
    <property type="match status" value="1"/>
</dbReference>
<dbReference type="InterPro" id="IPR004147">
    <property type="entry name" value="ABC1_dom"/>
</dbReference>
<gene>
    <name evidence="3" type="ORF">FMOSSE_LOCUS9131</name>
</gene>
<dbReference type="InterPro" id="IPR011009">
    <property type="entry name" value="Kinase-like_dom_sf"/>
</dbReference>
<dbReference type="Pfam" id="PF03109">
    <property type="entry name" value="ABC1"/>
    <property type="match status" value="1"/>
</dbReference>
<dbReference type="AlphaFoldDB" id="A0A9N9GEH0"/>
<organism evidence="3 4">
    <name type="scientific">Funneliformis mosseae</name>
    <name type="common">Endomycorrhizal fungus</name>
    <name type="synonym">Glomus mosseae</name>
    <dbReference type="NCBI Taxonomy" id="27381"/>
    <lineage>
        <taxon>Eukaryota</taxon>
        <taxon>Fungi</taxon>
        <taxon>Fungi incertae sedis</taxon>
        <taxon>Mucoromycota</taxon>
        <taxon>Glomeromycotina</taxon>
        <taxon>Glomeromycetes</taxon>
        <taxon>Glomerales</taxon>
        <taxon>Glomeraceae</taxon>
        <taxon>Funneliformis</taxon>
    </lineage>
</organism>
<dbReference type="Proteomes" id="UP000789375">
    <property type="component" value="Unassembled WGS sequence"/>
</dbReference>